<keyword evidence="3 6" id="KW-0012">Acyltransferase</keyword>
<dbReference type="AlphaFoldDB" id="A0A4R6B080"/>
<proteinExistence type="predicted"/>
<evidence type="ECO:0000256" key="2">
    <source>
        <dbReference type="ARBA" id="ARBA00022679"/>
    </source>
</evidence>
<accession>A0A4R6B080</accession>
<dbReference type="GO" id="GO:0003841">
    <property type="term" value="F:1-acylglycerol-3-phosphate O-acyltransferase activity"/>
    <property type="evidence" value="ECO:0007669"/>
    <property type="project" value="TreeGrafter"/>
</dbReference>
<dbReference type="Pfam" id="PF01553">
    <property type="entry name" value="Acyltransferase"/>
    <property type="match status" value="1"/>
</dbReference>
<evidence type="ECO:0000256" key="1">
    <source>
        <dbReference type="ARBA" id="ARBA00005189"/>
    </source>
</evidence>
<keyword evidence="4" id="KW-0472">Membrane</keyword>
<evidence type="ECO:0000256" key="4">
    <source>
        <dbReference type="SAM" id="Phobius"/>
    </source>
</evidence>
<comment type="caution">
    <text evidence="6">The sequence shown here is derived from an EMBL/GenBank/DDBJ whole genome shotgun (WGS) entry which is preliminary data.</text>
</comment>
<keyword evidence="4" id="KW-1133">Transmembrane helix</keyword>
<feature type="domain" description="Phospholipid/glycerol acyltransferase" evidence="5">
    <location>
        <begin position="72"/>
        <end position="186"/>
    </location>
</feature>
<evidence type="ECO:0000256" key="3">
    <source>
        <dbReference type="ARBA" id="ARBA00023315"/>
    </source>
</evidence>
<comment type="pathway">
    <text evidence="1">Lipid metabolism.</text>
</comment>
<name>A0A4R6B080_9RHOB</name>
<dbReference type="SUPFAM" id="SSF69593">
    <property type="entry name" value="Glycerol-3-phosphate (1)-acyltransferase"/>
    <property type="match status" value="1"/>
</dbReference>
<protein>
    <submittedName>
        <fullName evidence="6">1-acyl-sn-glycerol-3-phosphate acyltransferase</fullName>
    </submittedName>
</protein>
<dbReference type="InterPro" id="IPR002123">
    <property type="entry name" value="Plipid/glycerol_acylTrfase"/>
</dbReference>
<keyword evidence="7" id="KW-1185">Reference proteome</keyword>
<evidence type="ECO:0000313" key="6">
    <source>
        <dbReference type="EMBL" id="TDL87853.1"/>
    </source>
</evidence>
<keyword evidence="4" id="KW-0812">Transmembrane</keyword>
<dbReference type="PANTHER" id="PTHR10434:SF40">
    <property type="entry name" value="1-ACYL-SN-GLYCEROL-3-PHOSPHATE ACYLTRANSFERASE"/>
    <property type="match status" value="1"/>
</dbReference>
<feature type="transmembrane region" description="Helical" evidence="4">
    <location>
        <begin position="6"/>
        <end position="33"/>
    </location>
</feature>
<dbReference type="Proteomes" id="UP000294562">
    <property type="component" value="Unassembled WGS sequence"/>
</dbReference>
<keyword evidence="2 6" id="KW-0808">Transferase</keyword>
<dbReference type="EMBL" id="SMZO01000020">
    <property type="protein sequence ID" value="TDL87853.1"/>
    <property type="molecule type" value="Genomic_DNA"/>
</dbReference>
<reference evidence="6 7" key="1">
    <citation type="submission" date="2019-03" db="EMBL/GenBank/DDBJ databases">
        <title>Rhodobacteraceae bacterium SM1902, a new member of the family Rhodobacteraceae isolated from Yantai.</title>
        <authorList>
            <person name="Sun Y."/>
        </authorList>
    </citation>
    <scope>NUCLEOTIDE SEQUENCE [LARGE SCALE GENOMIC DNA]</scope>
    <source>
        <strain evidence="6 7">SM1902</strain>
    </source>
</reference>
<dbReference type="RefSeq" id="WP_133342827.1">
    <property type="nucleotide sequence ID" value="NZ_SMZO01000020.1"/>
</dbReference>
<organism evidence="6 7">
    <name type="scientific">Meridianimarinicoccus aquatilis</name>
    <dbReference type="NCBI Taxonomy" id="2552766"/>
    <lineage>
        <taxon>Bacteria</taxon>
        <taxon>Pseudomonadati</taxon>
        <taxon>Pseudomonadota</taxon>
        <taxon>Alphaproteobacteria</taxon>
        <taxon>Rhodobacterales</taxon>
        <taxon>Paracoccaceae</taxon>
        <taxon>Meridianimarinicoccus</taxon>
    </lineage>
</organism>
<dbReference type="SMART" id="SM00563">
    <property type="entry name" value="PlsC"/>
    <property type="match status" value="1"/>
</dbReference>
<dbReference type="CDD" id="cd07989">
    <property type="entry name" value="LPLAT_AGPAT-like"/>
    <property type="match status" value="1"/>
</dbReference>
<dbReference type="PANTHER" id="PTHR10434">
    <property type="entry name" value="1-ACYL-SN-GLYCEROL-3-PHOSPHATE ACYLTRANSFERASE"/>
    <property type="match status" value="1"/>
</dbReference>
<sequence>MILLRYAASLIFIGQMYLAIPVIGALYIPWALWDRRGAIAGMQAYCKYVRFTAWLFCGLKSEVRGPVPTGEVLVASKHQSFFDTIILTSVLPRPKFIMKTELRRAPVVGWYAMRIGCVPVDRGRRGQAVTRLLSDVAAGQSLPGQLVIYPQGTRVAAGAKKPYKIGTALLYRQSGQPCVPVATNVGLFWPRKAVLRKPGVAVIEFLPTIEPGLETADFMSEIESTIESASDRLSQEAARR</sequence>
<dbReference type="OrthoDB" id="5290997at2"/>
<evidence type="ECO:0000259" key="5">
    <source>
        <dbReference type="SMART" id="SM00563"/>
    </source>
</evidence>
<dbReference type="GO" id="GO:0006654">
    <property type="term" value="P:phosphatidic acid biosynthetic process"/>
    <property type="evidence" value="ECO:0007669"/>
    <property type="project" value="TreeGrafter"/>
</dbReference>
<evidence type="ECO:0000313" key="7">
    <source>
        <dbReference type="Proteomes" id="UP000294562"/>
    </source>
</evidence>
<gene>
    <name evidence="6" type="ORF">E2L05_10295</name>
</gene>